<dbReference type="InterPro" id="IPR013332">
    <property type="entry name" value="KPR_N"/>
</dbReference>
<evidence type="ECO:0000256" key="4">
    <source>
        <dbReference type="ARBA" id="ARBA00019465"/>
    </source>
</evidence>
<dbReference type="InterPro" id="IPR013328">
    <property type="entry name" value="6PGD_dom2"/>
</dbReference>
<comment type="similarity">
    <text evidence="2 10">Belongs to the ketopantoate reductase family.</text>
</comment>
<evidence type="ECO:0000256" key="1">
    <source>
        <dbReference type="ARBA" id="ARBA00004994"/>
    </source>
</evidence>
<evidence type="ECO:0000256" key="6">
    <source>
        <dbReference type="ARBA" id="ARBA00022857"/>
    </source>
</evidence>
<dbReference type="EMBL" id="FXAT01000005">
    <property type="protein sequence ID" value="SMG50467.1"/>
    <property type="molecule type" value="Genomic_DNA"/>
</dbReference>
<dbReference type="STRING" id="1515439.SAMN06265784_105286"/>
<dbReference type="SUPFAM" id="SSF51735">
    <property type="entry name" value="NAD(P)-binding Rossmann-fold domains"/>
    <property type="match status" value="1"/>
</dbReference>
<dbReference type="GO" id="GO:0005737">
    <property type="term" value="C:cytoplasm"/>
    <property type="evidence" value="ECO:0007669"/>
    <property type="project" value="TreeGrafter"/>
</dbReference>
<name>A0A1X7LA84_9BURK</name>
<dbReference type="InterPro" id="IPR036291">
    <property type="entry name" value="NAD(P)-bd_dom_sf"/>
</dbReference>
<evidence type="ECO:0000259" key="12">
    <source>
        <dbReference type="Pfam" id="PF08546"/>
    </source>
</evidence>
<evidence type="ECO:0000256" key="5">
    <source>
        <dbReference type="ARBA" id="ARBA00022655"/>
    </source>
</evidence>
<comment type="pathway">
    <text evidence="1 10">Cofactor biosynthesis; (R)-pantothenate biosynthesis; (R)-pantoate from 3-methyl-2-oxobutanoate: step 2/2.</text>
</comment>
<dbReference type="GO" id="GO:0015940">
    <property type="term" value="P:pantothenate biosynthetic process"/>
    <property type="evidence" value="ECO:0007669"/>
    <property type="project" value="UniProtKB-UniPathway"/>
</dbReference>
<keyword evidence="14" id="KW-1185">Reference proteome</keyword>
<evidence type="ECO:0000259" key="11">
    <source>
        <dbReference type="Pfam" id="PF02558"/>
    </source>
</evidence>
<evidence type="ECO:0000256" key="3">
    <source>
        <dbReference type="ARBA" id="ARBA00013014"/>
    </source>
</evidence>
<dbReference type="InterPro" id="IPR013752">
    <property type="entry name" value="KPA_reductase"/>
</dbReference>
<gene>
    <name evidence="13" type="ORF">SAMN06265784_105286</name>
</gene>
<dbReference type="Pfam" id="PF08546">
    <property type="entry name" value="ApbA_C"/>
    <property type="match status" value="1"/>
</dbReference>
<feature type="domain" description="Ketopantoate reductase C-terminal" evidence="12">
    <location>
        <begin position="182"/>
        <end position="304"/>
    </location>
</feature>
<dbReference type="InterPro" id="IPR050838">
    <property type="entry name" value="Ketopantoate_reductase"/>
</dbReference>
<dbReference type="Gene3D" id="3.40.50.720">
    <property type="entry name" value="NAD(P)-binding Rossmann-like Domain"/>
    <property type="match status" value="1"/>
</dbReference>
<dbReference type="SUPFAM" id="SSF48179">
    <property type="entry name" value="6-phosphogluconate dehydrogenase C-terminal domain-like"/>
    <property type="match status" value="1"/>
</dbReference>
<evidence type="ECO:0000313" key="14">
    <source>
        <dbReference type="Proteomes" id="UP000193228"/>
    </source>
</evidence>
<dbReference type="EC" id="1.1.1.169" evidence="3 10"/>
<dbReference type="PANTHER" id="PTHR43765:SF2">
    <property type="entry name" value="2-DEHYDROPANTOATE 2-REDUCTASE"/>
    <property type="match status" value="1"/>
</dbReference>
<feature type="domain" description="Ketopantoate reductase N-terminal" evidence="11">
    <location>
        <begin position="7"/>
        <end position="153"/>
    </location>
</feature>
<dbReference type="FunFam" id="1.10.1040.10:FF:000017">
    <property type="entry name" value="2-dehydropantoate 2-reductase"/>
    <property type="match status" value="1"/>
</dbReference>
<dbReference type="Proteomes" id="UP000193228">
    <property type="component" value="Unassembled WGS sequence"/>
</dbReference>
<comment type="function">
    <text evidence="10">Catalyzes the NADPH-dependent reduction of ketopantoate into pantoic acid.</text>
</comment>
<dbReference type="NCBIfam" id="TIGR00745">
    <property type="entry name" value="apbA_panE"/>
    <property type="match status" value="1"/>
</dbReference>
<evidence type="ECO:0000256" key="7">
    <source>
        <dbReference type="ARBA" id="ARBA00023002"/>
    </source>
</evidence>
<evidence type="ECO:0000256" key="9">
    <source>
        <dbReference type="ARBA" id="ARBA00048793"/>
    </source>
</evidence>
<organism evidence="13 14">
    <name type="scientific">Paraburkholderia susongensis</name>
    <dbReference type="NCBI Taxonomy" id="1515439"/>
    <lineage>
        <taxon>Bacteria</taxon>
        <taxon>Pseudomonadati</taxon>
        <taxon>Pseudomonadota</taxon>
        <taxon>Betaproteobacteria</taxon>
        <taxon>Burkholderiales</taxon>
        <taxon>Burkholderiaceae</taxon>
        <taxon>Paraburkholderia</taxon>
    </lineage>
</organism>
<comment type="catalytic activity">
    <reaction evidence="9 10">
        <text>(R)-pantoate + NADP(+) = 2-dehydropantoate + NADPH + H(+)</text>
        <dbReference type="Rhea" id="RHEA:16233"/>
        <dbReference type="ChEBI" id="CHEBI:11561"/>
        <dbReference type="ChEBI" id="CHEBI:15378"/>
        <dbReference type="ChEBI" id="CHEBI:15980"/>
        <dbReference type="ChEBI" id="CHEBI:57783"/>
        <dbReference type="ChEBI" id="CHEBI:58349"/>
        <dbReference type="EC" id="1.1.1.169"/>
    </reaction>
</comment>
<evidence type="ECO:0000256" key="8">
    <source>
        <dbReference type="ARBA" id="ARBA00032024"/>
    </source>
</evidence>
<dbReference type="GO" id="GO:0008677">
    <property type="term" value="F:2-dehydropantoate 2-reductase activity"/>
    <property type="evidence" value="ECO:0007669"/>
    <property type="project" value="UniProtKB-EC"/>
</dbReference>
<keyword evidence="7 10" id="KW-0560">Oxidoreductase</keyword>
<dbReference type="InterPro" id="IPR008927">
    <property type="entry name" value="6-PGluconate_DH-like_C_sf"/>
</dbReference>
<keyword evidence="5 10" id="KW-0566">Pantothenate biosynthesis</keyword>
<dbReference type="AlphaFoldDB" id="A0A1X7LA84"/>
<dbReference type="Gene3D" id="1.10.1040.10">
    <property type="entry name" value="N-(1-d-carboxylethyl)-l-norvaline Dehydrogenase, domain 2"/>
    <property type="match status" value="1"/>
</dbReference>
<dbReference type="InterPro" id="IPR003710">
    <property type="entry name" value="ApbA"/>
</dbReference>
<protein>
    <recommendedName>
        <fullName evidence="4 10">2-dehydropantoate 2-reductase</fullName>
        <ecNumber evidence="3 10">1.1.1.169</ecNumber>
    </recommendedName>
    <alternativeName>
        <fullName evidence="8 10">Ketopantoate reductase</fullName>
    </alternativeName>
</protein>
<evidence type="ECO:0000313" key="13">
    <source>
        <dbReference type="EMBL" id="SMG50467.1"/>
    </source>
</evidence>
<accession>A0A1X7LA84</accession>
<proteinExistence type="inferred from homology"/>
<reference evidence="14" key="1">
    <citation type="submission" date="2017-04" db="EMBL/GenBank/DDBJ databases">
        <authorList>
            <person name="Varghese N."/>
            <person name="Submissions S."/>
        </authorList>
    </citation>
    <scope>NUCLEOTIDE SEQUENCE [LARGE SCALE GENOMIC DNA]</scope>
    <source>
        <strain evidence="14">LMG 29540</strain>
    </source>
</reference>
<dbReference type="PANTHER" id="PTHR43765">
    <property type="entry name" value="2-DEHYDROPANTOATE 2-REDUCTASE-RELATED"/>
    <property type="match status" value="1"/>
</dbReference>
<dbReference type="GO" id="GO:0050661">
    <property type="term" value="F:NADP binding"/>
    <property type="evidence" value="ECO:0007669"/>
    <property type="project" value="TreeGrafter"/>
</dbReference>
<sequence length="314" mass="33003">MLDALDIAILGAGAMGSLFGGLLAEAGHRVTLVDIDDAHLDAIRRDGLSLTTDAGTRIVGNLRVSRPEQAVSAPELLIVFTKTMHTEAALASVQALLGPHTAVLSLQNGLGNVERIARYVARERVMAGMTTWPADKPGPAQVSSHGAGEIRLMNADGETHAHVRRAVDALNAAGLNCMADSNVWSAIWEKVAFNAALNSLCALTQCTVGELSNVPDGEALTLKIVAEVATVARANGIAFDEAHVVDNVRHALAHHRAHRPSMLQDVLAGRKTEIEAINGAVVAAARAAGVAAPCTECLLQLVRLVDARGTRRPY</sequence>
<evidence type="ECO:0000256" key="10">
    <source>
        <dbReference type="RuleBase" id="RU362068"/>
    </source>
</evidence>
<evidence type="ECO:0000256" key="2">
    <source>
        <dbReference type="ARBA" id="ARBA00007870"/>
    </source>
</evidence>
<dbReference type="Pfam" id="PF02558">
    <property type="entry name" value="ApbA"/>
    <property type="match status" value="1"/>
</dbReference>
<dbReference type="OrthoDB" id="8555723at2"/>
<dbReference type="UniPathway" id="UPA00028">
    <property type="reaction ID" value="UER00004"/>
</dbReference>
<keyword evidence="6 10" id="KW-0521">NADP</keyword>